<dbReference type="OrthoDB" id="681201at2759"/>
<comment type="caution">
    <text evidence="1">The sequence shown here is derived from an EMBL/GenBank/DDBJ whole genome shotgun (WGS) entry which is preliminary data.</text>
</comment>
<reference evidence="1 2" key="1">
    <citation type="submission" date="2019-05" db="EMBL/GenBank/DDBJ databases">
        <title>Mikania micrantha, genome provides insights into the molecular mechanism of rapid growth.</title>
        <authorList>
            <person name="Liu B."/>
        </authorList>
    </citation>
    <scope>NUCLEOTIDE SEQUENCE [LARGE SCALE GENOMIC DNA]</scope>
    <source>
        <strain evidence="1">NLD-2019</strain>
        <tissue evidence="1">Leaf</tissue>
    </source>
</reference>
<dbReference type="Proteomes" id="UP000326396">
    <property type="component" value="Linkage Group LG10"/>
</dbReference>
<protein>
    <submittedName>
        <fullName evidence="1">Uncharacterized protein</fullName>
    </submittedName>
</protein>
<dbReference type="EMBL" id="SZYD01000002">
    <property type="protein sequence ID" value="KAD7116786.1"/>
    <property type="molecule type" value="Genomic_DNA"/>
</dbReference>
<dbReference type="AlphaFoldDB" id="A0A5N6PV74"/>
<evidence type="ECO:0000313" key="1">
    <source>
        <dbReference type="EMBL" id="KAD7116786.1"/>
    </source>
</evidence>
<evidence type="ECO:0000313" key="2">
    <source>
        <dbReference type="Proteomes" id="UP000326396"/>
    </source>
</evidence>
<keyword evidence="2" id="KW-1185">Reference proteome</keyword>
<sequence>MYEDTNSMWEAMSDNVTRVAQETLGMKTGRISGQKESWWWNDEVRQKAKKTVAEAKDKAYREIYKCLENKEGEPGMFKIAKARERKRQDIGLVRFIKGEDGRVLVKETDIRERWQTYFSELFNNTDNAEGTHGTSMVKD</sequence>
<organism evidence="1 2">
    <name type="scientific">Mikania micrantha</name>
    <name type="common">bitter vine</name>
    <dbReference type="NCBI Taxonomy" id="192012"/>
    <lineage>
        <taxon>Eukaryota</taxon>
        <taxon>Viridiplantae</taxon>
        <taxon>Streptophyta</taxon>
        <taxon>Embryophyta</taxon>
        <taxon>Tracheophyta</taxon>
        <taxon>Spermatophyta</taxon>
        <taxon>Magnoliopsida</taxon>
        <taxon>eudicotyledons</taxon>
        <taxon>Gunneridae</taxon>
        <taxon>Pentapetalae</taxon>
        <taxon>asterids</taxon>
        <taxon>campanulids</taxon>
        <taxon>Asterales</taxon>
        <taxon>Asteraceae</taxon>
        <taxon>Asteroideae</taxon>
        <taxon>Heliantheae alliance</taxon>
        <taxon>Eupatorieae</taxon>
        <taxon>Mikania</taxon>
    </lineage>
</organism>
<gene>
    <name evidence="1" type="ORF">E3N88_04054</name>
</gene>
<accession>A0A5N6PV74</accession>
<proteinExistence type="predicted"/>
<name>A0A5N6PV74_9ASTR</name>